<dbReference type="GO" id="GO:0000724">
    <property type="term" value="P:double-strand break repair via homologous recombination"/>
    <property type="evidence" value="ECO:0007669"/>
    <property type="project" value="TreeGrafter"/>
</dbReference>
<keyword evidence="14" id="KW-1185">Reference proteome</keyword>
<evidence type="ECO:0000313" key="13">
    <source>
        <dbReference type="EMBL" id="MQM03164.1"/>
    </source>
</evidence>
<feature type="chain" id="PRO_5032796199" evidence="12">
    <location>
        <begin position="19"/>
        <end position="280"/>
    </location>
</feature>
<keyword evidence="9" id="KW-0233">DNA recombination</keyword>
<dbReference type="GO" id="GO:0005634">
    <property type="term" value="C:nucleus"/>
    <property type="evidence" value="ECO:0007669"/>
    <property type="project" value="UniProtKB-SubCell"/>
</dbReference>
<evidence type="ECO:0000256" key="8">
    <source>
        <dbReference type="ARBA" id="ARBA00023054"/>
    </source>
</evidence>
<evidence type="ECO:0000256" key="6">
    <source>
        <dbReference type="ARBA" id="ARBA00022763"/>
    </source>
</evidence>
<evidence type="ECO:0000256" key="5">
    <source>
        <dbReference type="ARBA" id="ARBA00022741"/>
    </source>
</evidence>
<evidence type="ECO:0000256" key="3">
    <source>
        <dbReference type="ARBA" id="ARBA00006793"/>
    </source>
</evidence>
<name>A0A843WGB1_COLES</name>
<keyword evidence="7" id="KW-0067">ATP-binding</keyword>
<sequence length="280" mass="30602">GPWHRGFWRASAPCSLLARVPPASLHLPSLAAGLHAPDTRRPFHLRGPRTGFRILPPGFLSPPLPPHHMDVCGNPPGRKAGIISRIRLENFMCHSCLQIEFGDWVNFITGQNGSRSSPQSPFFLKKISVCLFPLFIPRLTVGVAGGKSAILTALCVAFGCRARDTQRASQLKDFIKTGCRADLLQLIRGCGKSAILTALCVAFGCRARDTQRASQLKDFIKTGCSYATVIVEIKNQGEDAFKPNIYGDLIMVERRITESASSTILKDCLGLSLVSSFEIR</sequence>
<dbReference type="Proteomes" id="UP000652761">
    <property type="component" value="Unassembled WGS sequence"/>
</dbReference>
<feature type="non-terminal residue" evidence="13">
    <location>
        <position position="1"/>
    </location>
</feature>
<dbReference type="GO" id="GO:0030915">
    <property type="term" value="C:Smc5-Smc6 complex"/>
    <property type="evidence" value="ECO:0007669"/>
    <property type="project" value="TreeGrafter"/>
</dbReference>
<reference evidence="13" key="1">
    <citation type="submission" date="2017-07" db="EMBL/GenBank/DDBJ databases">
        <title>Taro Niue Genome Assembly and Annotation.</title>
        <authorList>
            <person name="Atibalentja N."/>
            <person name="Keating K."/>
            <person name="Fields C.J."/>
        </authorList>
    </citation>
    <scope>NUCLEOTIDE SEQUENCE</scope>
    <source>
        <strain evidence="13">Niue_2</strain>
        <tissue evidence="13">Leaf</tissue>
    </source>
</reference>
<dbReference type="GO" id="GO:0035861">
    <property type="term" value="C:site of double-strand break"/>
    <property type="evidence" value="ECO:0007669"/>
    <property type="project" value="TreeGrafter"/>
</dbReference>
<dbReference type="InterPro" id="IPR027417">
    <property type="entry name" value="P-loop_NTPase"/>
</dbReference>
<evidence type="ECO:0000256" key="7">
    <source>
        <dbReference type="ARBA" id="ARBA00022840"/>
    </source>
</evidence>
<comment type="similarity">
    <text evidence="3">Belongs to the SMC family. SMC6 subfamily.</text>
</comment>
<keyword evidence="4" id="KW-0158">Chromosome</keyword>
<evidence type="ECO:0000256" key="11">
    <source>
        <dbReference type="ARBA" id="ARBA00023242"/>
    </source>
</evidence>
<dbReference type="PANTHER" id="PTHR19306:SF6">
    <property type="entry name" value="STRUCTURAL MAINTENANCE OF CHROMOSOMES PROTEIN 6"/>
    <property type="match status" value="1"/>
</dbReference>
<comment type="subcellular location">
    <subcellularLocation>
        <location evidence="2">Chromosome</location>
    </subcellularLocation>
    <subcellularLocation>
        <location evidence="1">Nucleus</location>
    </subcellularLocation>
</comment>
<comment type="caution">
    <text evidence="13">The sequence shown here is derived from an EMBL/GenBank/DDBJ whole genome shotgun (WGS) entry which is preliminary data.</text>
</comment>
<dbReference type="GO" id="GO:0005524">
    <property type="term" value="F:ATP binding"/>
    <property type="evidence" value="ECO:0007669"/>
    <property type="project" value="UniProtKB-KW"/>
</dbReference>
<keyword evidence="10" id="KW-0234">DNA repair</keyword>
<evidence type="ECO:0000256" key="4">
    <source>
        <dbReference type="ARBA" id="ARBA00022454"/>
    </source>
</evidence>
<keyword evidence="5" id="KW-0547">Nucleotide-binding</keyword>
<dbReference type="AlphaFoldDB" id="A0A843WGB1"/>
<evidence type="ECO:0000313" key="14">
    <source>
        <dbReference type="Proteomes" id="UP000652761"/>
    </source>
</evidence>
<proteinExistence type="inferred from homology"/>
<dbReference type="GO" id="GO:0003697">
    <property type="term" value="F:single-stranded DNA binding"/>
    <property type="evidence" value="ECO:0007669"/>
    <property type="project" value="TreeGrafter"/>
</dbReference>
<keyword evidence="8" id="KW-0175">Coiled coil</keyword>
<dbReference type="OrthoDB" id="10072614at2759"/>
<organism evidence="13 14">
    <name type="scientific">Colocasia esculenta</name>
    <name type="common">Wild taro</name>
    <name type="synonym">Arum esculentum</name>
    <dbReference type="NCBI Taxonomy" id="4460"/>
    <lineage>
        <taxon>Eukaryota</taxon>
        <taxon>Viridiplantae</taxon>
        <taxon>Streptophyta</taxon>
        <taxon>Embryophyta</taxon>
        <taxon>Tracheophyta</taxon>
        <taxon>Spermatophyta</taxon>
        <taxon>Magnoliopsida</taxon>
        <taxon>Liliopsida</taxon>
        <taxon>Araceae</taxon>
        <taxon>Aroideae</taxon>
        <taxon>Colocasieae</taxon>
        <taxon>Colocasia</taxon>
    </lineage>
</organism>
<dbReference type="Gene3D" id="3.40.50.300">
    <property type="entry name" value="P-loop containing nucleotide triphosphate hydrolases"/>
    <property type="match status" value="2"/>
</dbReference>
<dbReference type="EMBL" id="NMUH01002986">
    <property type="protein sequence ID" value="MQM03164.1"/>
    <property type="molecule type" value="Genomic_DNA"/>
</dbReference>
<evidence type="ECO:0000256" key="1">
    <source>
        <dbReference type="ARBA" id="ARBA00004123"/>
    </source>
</evidence>
<evidence type="ECO:0000256" key="2">
    <source>
        <dbReference type="ARBA" id="ARBA00004286"/>
    </source>
</evidence>
<accession>A0A843WGB1</accession>
<keyword evidence="6" id="KW-0227">DNA damage</keyword>
<evidence type="ECO:0000256" key="10">
    <source>
        <dbReference type="ARBA" id="ARBA00023204"/>
    </source>
</evidence>
<feature type="signal peptide" evidence="12">
    <location>
        <begin position="1"/>
        <end position="18"/>
    </location>
</feature>
<keyword evidence="12" id="KW-0732">Signal</keyword>
<evidence type="ECO:0000256" key="9">
    <source>
        <dbReference type="ARBA" id="ARBA00023172"/>
    </source>
</evidence>
<protein>
    <submittedName>
        <fullName evidence="13">Uncharacterized protein</fullName>
    </submittedName>
</protein>
<dbReference type="GO" id="GO:0003684">
    <property type="term" value="F:damaged DNA binding"/>
    <property type="evidence" value="ECO:0007669"/>
    <property type="project" value="TreeGrafter"/>
</dbReference>
<gene>
    <name evidence="13" type="ORF">Taro_035939</name>
</gene>
<keyword evidence="11" id="KW-0539">Nucleus</keyword>
<dbReference type="PANTHER" id="PTHR19306">
    <property type="entry name" value="STRUCTURAL MAINTENANCE OF CHROMOSOMES 5,6 SMC5, SMC6"/>
    <property type="match status" value="1"/>
</dbReference>
<dbReference type="SUPFAM" id="SSF52540">
    <property type="entry name" value="P-loop containing nucleoside triphosphate hydrolases"/>
    <property type="match status" value="1"/>
</dbReference>
<evidence type="ECO:0000256" key="12">
    <source>
        <dbReference type="SAM" id="SignalP"/>
    </source>
</evidence>